<sequence>MARTSPDFLHQPVQRLASRSERDLRHRPYKCDRDRRKPGNAHQAVHLAIRSGSTAARTPRSLPAFIRTVEDRLSGDLPAVMARLGARSRLQAGAKAADRGWFDYPQWRISESSPAVG</sequence>
<dbReference type="AlphaFoldDB" id="A0A428ZKE2"/>
<dbReference type="Proteomes" id="UP000287547">
    <property type="component" value="Unassembled WGS sequence"/>
</dbReference>
<dbReference type="OrthoDB" id="4266042at2"/>
<dbReference type="EMBL" id="QHKI01000004">
    <property type="protein sequence ID" value="RSM88557.1"/>
    <property type="molecule type" value="Genomic_DNA"/>
</dbReference>
<evidence type="ECO:0000313" key="3">
    <source>
        <dbReference type="Proteomes" id="UP000287547"/>
    </source>
</evidence>
<evidence type="ECO:0000256" key="1">
    <source>
        <dbReference type="SAM" id="MobiDB-lite"/>
    </source>
</evidence>
<accession>A0A428ZKE2</accession>
<reference evidence="2 3" key="1">
    <citation type="submission" date="2018-05" db="EMBL/GenBank/DDBJ databases">
        <title>Evolution of GPA BGCs.</title>
        <authorList>
            <person name="Waglechner N."/>
            <person name="Wright G.D."/>
        </authorList>
    </citation>
    <scope>NUCLEOTIDE SEQUENCE [LARGE SCALE GENOMIC DNA]</scope>
    <source>
        <strain evidence="2 3">A82846</strain>
    </source>
</reference>
<name>A0A428ZKE2_KIBAR</name>
<feature type="compositionally biased region" description="Basic and acidic residues" evidence="1">
    <location>
        <begin position="18"/>
        <end position="37"/>
    </location>
</feature>
<gene>
    <name evidence="2" type="ORF">DMH04_07925</name>
</gene>
<protein>
    <submittedName>
        <fullName evidence="2">Uncharacterized protein</fullName>
    </submittedName>
</protein>
<comment type="caution">
    <text evidence="2">The sequence shown here is derived from an EMBL/GenBank/DDBJ whole genome shotgun (WGS) entry which is preliminary data.</text>
</comment>
<proteinExistence type="predicted"/>
<evidence type="ECO:0000313" key="2">
    <source>
        <dbReference type="EMBL" id="RSM88557.1"/>
    </source>
</evidence>
<feature type="region of interest" description="Disordered" evidence="1">
    <location>
        <begin position="1"/>
        <end position="45"/>
    </location>
</feature>
<organism evidence="2 3">
    <name type="scientific">Kibdelosporangium aridum</name>
    <dbReference type="NCBI Taxonomy" id="2030"/>
    <lineage>
        <taxon>Bacteria</taxon>
        <taxon>Bacillati</taxon>
        <taxon>Actinomycetota</taxon>
        <taxon>Actinomycetes</taxon>
        <taxon>Pseudonocardiales</taxon>
        <taxon>Pseudonocardiaceae</taxon>
        <taxon>Kibdelosporangium</taxon>
    </lineage>
</organism>